<feature type="transmembrane region" description="Helical" evidence="2">
    <location>
        <begin position="171"/>
        <end position="194"/>
    </location>
</feature>
<feature type="compositionally biased region" description="Polar residues" evidence="1">
    <location>
        <begin position="559"/>
        <end position="571"/>
    </location>
</feature>
<gene>
    <name evidence="3" type="ORF">ATJ88_2498</name>
</gene>
<dbReference type="OrthoDB" id="4915218at2"/>
<evidence type="ECO:0000313" key="3">
    <source>
        <dbReference type="EMBL" id="PFG43788.1"/>
    </source>
</evidence>
<evidence type="ECO:0008006" key="5">
    <source>
        <dbReference type="Google" id="ProtNLM"/>
    </source>
</evidence>
<feature type="compositionally biased region" description="Low complexity" evidence="1">
    <location>
        <begin position="574"/>
        <end position="593"/>
    </location>
</feature>
<name>A0A2A9EY41_9MICO</name>
<keyword evidence="2" id="KW-0812">Transmembrane</keyword>
<comment type="caution">
    <text evidence="3">The sequence shown here is derived from an EMBL/GenBank/DDBJ whole genome shotgun (WGS) entry which is preliminary data.</text>
</comment>
<organism evidence="3 4">
    <name type="scientific">Isoptericola jiangsuensis</name>
    <dbReference type="NCBI Taxonomy" id="548579"/>
    <lineage>
        <taxon>Bacteria</taxon>
        <taxon>Bacillati</taxon>
        <taxon>Actinomycetota</taxon>
        <taxon>Actinomycetes</taxon>
        <taxon>Micrococcales</taxon>
        <taxon>Promicromonosporaceae</taxon>
        <taxon>Isoptericola</taxon>
    </lineage>
</organism>
<sequence length="636" mass="62938">MLVPAVVVAATLASGSWWNPLDWEGFVDGIVEGMGEALVWLLNLAFNNPLTVISASEWQAAFGQAAKWGGVFAVVAVAVCAVEIIAGMISSDHSRILRGWVWAILAWPLTAASLLLYSRLVNASDWLTTSILNSITAPEVVAGSAVVTGATSAATTAMVSMLLGVSAVSTWWLALIFVGLAMLPVIGLVIVLGAVTFGQIALAGFAPVALMLIGFRGTRPMSSKWLQMAVALLLTKPIAAGTVALGCALGSRGGADGLILGIIAITVAVASPALAFSFVGFAGAQLGGAITAHADKIKGLSNSLTHAGANQGIAALRERLGGSAKDAAAIAGAGAGSIAGFSGFGSTTAGAEPSRPSTGDPHSTAPVMAAGKGDRRTGMNGSGKTINGKARGSSDSVAHSGNAAGLHGSPSSRGRGTAAASGVADPAGHDEAKADRGDVSPSEDGWQGDAVPTLPVDGGLEHGDEVTGLGGPVDEAAWPPVGHDGSNGSDVQPLDSTEAAGAARSGVRGTTSATGGPSPSPSDSGTSPSGGRHDATTTTGEPTRSVAPRRSGADDSGTPRATTPGSGTAESETGRGPTPAGSPARAGARPNGPVVAQPNEPQRQAQPTSSNPQPAVLTPHAEPETESGPNPFGGAR</sequence>
<feature type="compositionally biased region" description="Basic and acidic residues" evidence="1">
    <location>
        <begin position="427"/>
        <end position="438"/>
    </location>
</feature>
<reference evidence="3 4" key="1">
    <citation type="submission" date="2017-10" db="EMBL/GenBank/DDBJ databases">
        <title>Sequencing the genomes of 1000 actinobacteria strains.</title>
        <authorList>
            <person name="Klenk H.-P."/>
        </authorList>
    </citation>
    <scope>NUCLEOTIDE SEQUENCE [LARGE SCALE GENOMIC DNA]</scope>
    <source>
        <strain evidence="3 4">DSM 21863</strain>
    </source>
</reference>
<feature type="transmembrane region" description="Helical" evidence="2">
    <location>
        <begin position="230"/>
        <end position="251"/>
    </location>
</feature>
<evidence type="ECO:0000256" key="2">
    <source>
        <dbReference type="SAM" id="Phobius"/>
    </source>
</evidence>
<feature type="transmembrane region" description="Helical" evidence="2">
    <location>
        <begin position="257"/>
        <end position="281"/>
    </location>
</feature>
<dbReference type="EMBL" id="PDJJ01000001">
    <property type="protein sequence ID" value="PFG43788.1"/>
    <property type="molecule type" value="Genomic_DNA"/>
</dbReference>
<dbReference type="AlphaFoldDB" id="A0A2A9EY41"/>
<proteinExistence type="predicted"/>
<evidence type="ECO:0000313" key="4">
    <source>
        <dbReference type="Proteomes" id="UP000224130"/>
    </source>
</evidence>
<dbReference type="Proteomes" id="UP000224130">
    <property type="component" value="Unassembled WGS sequence"/>
</dbReference>
<feature type="transmembrane region" description="Helical" evidence="2">
    <location>
        <begin position="68"/>
        <end position="88"/>
    </location>
</feature>
<feature type="transmembrane region" description="Helical" evidence="2">
    <location>
        <begin position="140"/>
        <end position="164"/>
    </location>
</feature>
<evidence type="ECO:0000256" key="1">
    <source>
        <dbReference type="SAM" id="MobiDB-lite"/>
    </source>
</evidence>
<feature type="region of interest" description="Disordered" evidence="1">
    <location>
        <begin position="347"/>
        <end position="636"/>
    </location>
</feature>
<keyword evidence="2" id="KW-1133">Transmembrane helix</keyword>
<feature type="transmembrane region" description="Helical" evidence="2">
    <location>
        <begin position="100"/>
        <end position="120"/>
    </location>
</feature>
<feature type="compositionally biased region" description="Low complexity" evidence="1">
    <location>
        <begin position="509"/>
        <end position="530"/>
    </location>
</feature>
<protein>
    <recommendedName>
        <fullName evidence="5">TrbL/VirB6 plasmid conjugal transfer protein</fullName>
    </recommendedName>
</protein>
<feature type="compositionally biased region" description="Polar residues" evidence="1">
    <location>
        <begin position="599"/>
        <end position="613"/>
    </location>
</feature>
<dbReference type="RefSeq" id="WP_098464096.1">
    <property type="nucleotide sequence ID" value="NZ_PDJJ01000001.1"/>
</dbReference>
<feature type="transmembrane region" description="Helical" evidence="2">
    <location>
        <begin position="200"/>
        <end position="218"/>
    </location>
</feature>
<keyword evidence="2" id="KW-0472">Membrane</keyword>
<keyword evidence="4" id="KW-1185">Reference proteome</keyword>
<accession>A0A2A9EY41</accession>